<dbReference type="Gene3D" id="3.10.450.240">
    <property type="match status" value="1"/>
</dbReference>
<dbReference type="OrthoDB" id="19619at2759"/>
<dbReference type="GO" id="GO:1990904">
    <property type="term" value="C:ribonucleoprotein complex"/>
    <property type="evidence" value="ECO:0007669"/>
    <property type="project" value="UniProtKB-KW"/>
</dbReference>
<protein>
    <recommendedName>
        <fullName evidence="7">Large ribosomal subunit protein mL45</fullName>
    </recommendedName>
    <alternativeName>
        <fullName evidence="8">39S ribosomal protein L45, mitochondrial</fullName>
    </alternativeName>
</protein>
<evidence type="ECO:0000256" key="7">
    <source>
        <dbReference type="ARBA" id="ARBA00039448"/>
    </source>
</evidence>
<evidence type="ECO:0000256" key="4">
    <source>
        <dbReference type="ARBA" id="ARBA00023128"/>
    </source>
</evidence>
<dbReference type="GO" id="GO:0005739">
    <property type="term" value="C:mitochondrion"/>
    <property type="evidence" value="ECO:0007669"/>
    <property type="project" value="UniProtKB-SubCell"/>
</dbReference>
<keyword evidence="3" id="KW-0689">Ribosomal protein</keyword>
<name>I0YXX0_COCSC</name>
<keyword evidence="5" id="KW-0687">Ribonucleoprotein</keyword>
<evidence type="ECO:0000313" key="11">
    <source>
        <dbReference type="Proteomes" id="UP000007264"/>
    </source>
</evidence>
<keyword evidence="2" id="KW-0809">Transit peptide</keyword>
<proteinExistence type="inferred from homology"/>
<dbReference type="GeneID" id="17041227"/>
<reference evidence="10 11" key="1">
    <citation type="journal article" date="2012" name="Genome Biol.">
        <title>The genome of the polar eukaryotic microalga coccomyxa subellipsoidea reveals traits of cold adaptation.</title>
        <authorList>
            <person name="Blanc G."/>
            <person name="Agarkova I."/>
            <person name="Grimwood J."/>
            <person name="Kuo A."/>
            <person name="Brueggeman A."/>
            <person name="Dunigan D."/>
            <person name="Gurnon J."/>
            <person name="Ladunga I."/>
            <person name="Lindquist E."/>
            <person name="Lucas S."/>
            <person name="Pangilinan J."/>
            <person name="Proschold T."/>
            <person name="Salamov A."/>
            <person name="Schmutz J."/>
            <person name="Weeks D."/>
            <person name="Yamada T."/>
            <person name="Claverie J.M."/>
            <person name="Grigoriev I."/>
            <person name="Van Etten J."/>
            <person name="Lomsadze A."/>
            <person name="Borodovsky M."/>
        </authorList>
    </citation>
    <scope>NUCLEOTIDE SEQUENCE [LARGE SCALE GENOMIC DNA]</scope>
    <source>
        <strain evidence="10 11">C-169</strain>
    </source>
</reference>
<organism evidence="10 11">
    <name type="scientific">Coccomyxa subellipsoidea (strain C-169)</name>
    <name type="common">Green microalga</name>
    <dbReference type="NCBI Taxonomy" id="574566"/>
    <lineage>
        <taxon>Eukaryota</taxon>
        <taxon>Viridiplantae</taxon>
        <taxon>Chlorophyta</taxon>
        <taxon>core chlorophytes</taxon>
        <taxon>Trebouxiophyceae</taxon>
        <taxon>Trebouxiophyceae incertae sedis</taxon>
        <taxon>Coccomyxaceae</taxon>
        <taxon>Coccomyxa</taxon>
        <taxon>Coccomyxa subellipsoidea</taxon>
    </lineage>
</organism>
<evidence type="ECO:0000256" key="1">
    <source>
        <dbReference type="ARBA" id="ARBA00004173"/>
    </source>
</evidence>
<dbReference type="PANTHER" id="PTHR28554:SF1">
    <property type="entry name" value="LARGE RIBOSOMAL SUBUNIT PROTEIN ML45"/>
    <property type="match status" value="1"/>
</dbReference>
<evidence type="ECO:0000259" key="9">
    <source>
        <dbReference type="SMART" id="SM00978"/>
    </source>
</evidence>
<evidence type="ECO:0000256" key="5">
    <source>
        <dbReference type="ARBA" id="ARBA00023274"/>
    </source>
</evidence>
<dbReference type="InterPro" id="IPR007379">
    <property type="entry name" value="Tim44-like_dom"/>
</dbReference>
<dbReference type="SMART" id="SM00978">
    <property type="entry name" value="Tim44"/>
    <property type="match status" value="1"/>
</dbReference>
<dbReference type="SUPFAM" id="SSF54427">
    <property type="entry name" value="NTF2-like"/>
    <property type="match status" value="1"/>
</dbReference>
<comment type="caution">
    <text evidence="10">The sequence shown here is derived from an EMBL/GenBank/DDBJ whole genome shotgun (WGS) entry which is preliminary data.</text>
</comment>
<comment type="subcellular location">
    <subcellularLocation>
        <location evidence="1">Mitochondrion</location>
    </subcellularLocation>
</comment>
<dbReference type="GO" id="GO:0005840">
    <property type="term" value="C:ribosome"/>
    <property type="evidence" value="ECO:0007669"/>
    <property type="project" value="UniProtKB-KW"/>
</dbReference>
<dbReference type="InterPro" id="IPR051975">
    <property type="entry name" value="mtLSU_mL45"/>
</dbReference>
<feature type="domain" description="Tim44-like" evidence="9">
    <location>
        <begin position="67"/>
        <end position="226"/>
    </location>
</feature>
<dbReference type="eggNOG" id="KOG4599">
    <property type="taxonomic scope" value="Eukaryota"/>
</dbReference>
<dbReference type="Proteomes" id="UP000007264">
    <property type="component" value="Unassembled WGS sequence"/>
</dbReference>
<dbReference type="RefSeq" id="XP_005647783.1">
    <property type="nucleotide sequence ID" value="XM_005647726.1"/>
</dbReference>
<accession>I0YXX0</accession>
<dbReference type="AlphaFoldDB" id="I0YXX0"/>
<sequence length="264" mass="29580">MARAKTGGRYQLPPTMMGASQVKLAPISPNVIAEPYKGELPPLPLVAWVTPAGLREHWRRMLGGVKAMYTLARCKKFVPGFSLPAFKADALRLYEEVCQAIAADDKTLLRQRMTPSAYGTVKAQLKAREEGGWKRVAWALARRPQLHELELVHARLIAANPKDARSSFAQLTVRVRAAVKFAAYDGKRRLVAGDPEREVPVQDVWVLERSFREEPTSRWRVAGRLSLPPAPVPAEKWWNPFGWVRQLRPQPDAGRRAAAAQLQP</sequence>
<keyword evidence="4" id="KW-0496">Mitochondrion</keyword>
<dbReference type="PANTHER" id="PTHR28554">
    <property type="entry name" value="39S RIBOSOMAL PROTEIN L45, MITOCHONDRIAL"/>
    <property type="match status" value="1"/>
</dbReference>
<evidence type="ECO:0000256" key="6">
    <source>
        <dbReference type="ARBA" id="ARBA00038073"/>
    </source>
</evidence>
<gene>
    <name evidence="10" type="ORF">COCSUDRAFT_47558</name>
</gene>
<dbReference type="STRING" id="574566.I0YXX0"/>
<evidence type="ECO:0000256" key="2">
    <source>
        <dbReference type="ARBA" id="ARBA00022946"/>
    </source>
</evidence>
<dbReference type="Pfam" id="PF04280">
    <property type="entry name" value="Tim44"/>
    <property type="match status" value="1"/>
</dbReference>
<dbReference type="EMBL" id="AGSI01000008">
    <property type="protein sequence ID" value="EIE23239.1"/>
    <property type="molecule type" value="Genomic_DNA"/>
</dbReference>
<evidence type="ECO:0000256" key="8">
    <source>
        <dbReference type="ARBA" id="ARBA00043031"/>
    </source>
</evidence>
<comment type="similarity">
    <text evidence="6">Belongs to the mitochondrion-specific ribosomal protein mL45 family.</text>
</comment>
<dbReference type="KEGG" id="csl:COCSUDRAFT_47558"/>
<evidence type="ECO:0000256" key="3">
    <source>
        <dbReference type="ARBA" id="ARBA00022980"/>
    </source>
</evidence>
<dbReference type="InterPro" id="IPR032710">
    <property type="entry name" value="NTF2-like_dom_sf"/>
</dbReference>
<keyword evidence="11" id="KW-1185">Reference proteome</keyword>
<evidence type="ECO:0000313" key="10">
    <source>
        <dbReference type="EMBL" id="EIE23239.1"/>
    </source>
</evidence>